<gene>
    <name evidence="3" type="ORF">DCAR_0830960</name>
</gene>
<dbReference type="Pfam" id="PF06364">
    <property type="entry name" value="DUF1068"/>
    <property type="match status" value="1"/>
</dbReference>
<accession>A0AAF0XNV2</accession>
<evidence type="ECO:0000256" key="2">
    <source>
        <dbReference type="SAM" id="Phobius"/>
    </source>
</evidence>
<feature type="coiled-coil region" evidence="1">
    <location>
        <begin position="150"/>
        <end position="177"/>
    </location>
</feature>
<protein>
    <submittedName>
        <fullName evidence="3">Uncharacterized protein</fullName>
    </submittedName>
</protein>
<dbReference type="InterPro" id="IPR010471">
    <property type="entry name" value="DUF1068"/>
</dbReference>
<keyword evidence="2" id="KW-0812">Transmembrane</keyword>
<keyword evidence="1" id="KW-0175">Coiled coil</keyword>
<dbReference type="Proteomes" id="UP000077755">
    <property type="component" value="Chromosome 8"/>
</dbReference>
<evidence type="ECO:0000313" key="3">
    <source>
        <dbReference type="EMBL" id="WOH11473.1"/>
    </source>
</evidence>
<dbReference type="PANTHER" id="PTHR32254">
    <property type="entry name" value="EXPRESSED PROTEIN"/>
    <property type="match status" value="1"/>
</dbReference>
<dbReference type="AlphaFoldDB" id="A0AAF0XNV2"/>
<proteinExistence type="predicted"/>
<reference evidence="3" key="1">
    <citation type="journal article" date="2016" name="Nat. Genet.">
        <title>A high-quality carrot genome assembly provides new insights into carotenoid accumulation and asterid genome evolution.</title>
        <authorList>
            <person name="Iorizzo M."/>
            <person name="Ellison S."/>
            <person name="Senalik D."/>
            <person name="Zeng P."/>
            <person name="Satapoomin P."/>
            <person name="Huang J."/>
            <person name="Bowman M."/>
            <person name="Iovene M."/>
            <person name="Sanseverino W."/>
            <person name="Cavagnaro P."/>
            <person name="Yildiz M."/>
            <person name="Macko-Podgorni A."/>
            <person name="Moranska E."/>
            <person name="Grzebelus E."/>
            <person name="Grzebelus D."/>
            <person name="Ashrafi H."/>
            <person name="Zheng Z."/>
            <person name="Cheng S."/>
            <person name="Spooner D."/>
            <person name="Van Deynze A."/>
            <person name="Simon P."/>
        </authorList>
    </citation>
    <scope>NUCLEOTIDE SEQUENCE</scope>
    <source>
        <tissue evidence="3">Leaf</tissue>
    </source>
</reference>
<evidence type="ECO:0000256" key="1">
    <source>
        <dbReference type="SAM" id="Coils"/>
    </source>
</evidence>
<evidence type="ECO:0000313" key="4">
    <source>
        <dbReference type="Proteomes" id="UP000077755"/>
    </source>
</evidence>
<dbReference type="EMBL" id="CP093350">
    <property type="protein sequence ID" value="WOH11473.1"/>
    <property type="molecule type" value="Genomic_DNA"/>
</dbReference>
<dbReference type="PANTHER" id="PTHR32254:SF17">
    <property type="match status" value="1"/>
</dbReference>
<feature type="transmembrane region" description="Helical" evidence="2">
    <location>
        <begin position="67"/>
        <end position="86"/>
    </location>
</feature>
<name>A0AAF0XNV2_DAUCS</name>
<keyword evidence="4" id="KW-1185">Reference proteome</keyword>
<organism evidence="3 4">
    <name type="scientific">Daucus carota subsp. sativus</name>
    <name type="common">Carrot</name>
    <dbReference type="NCBI Taxonomy" id="79200"/>
    <lineage>
        <taxon>Eukaryota</taxon>
        <taxon>Viridiplantae</taxon>
        <taxon>Streptophyta</taxon>
        <taxon>Embryophyta</taxon>
        <taxon>Tracheophyta</taxon>
        <taxon>Spermatophyta</taxon>
        <taxon>Magnoliopsida</taxon>
        <taxon>eudicotyledons</taxon>
        <taxon>Gunneridae</taxon>
        <taxon>Pentapetalae</taxon>
        <taxon>asterids</taxon>
        <taxon>campanulids</taxon>
        <taxon>Apiales</taxon>
        <taxon>Apiaceae</taxon>
        <taxon>Apioideae</taxon>
        <taxon>Scandiceae</taxon>
        <taxon>Daucinae</taxon>
        <taxon>Daucus</taxon>
        <taxon>Daucus sect. Daucus</taxon>
    </lineage>
</organism>
<feature type="transmembrane region" description="Helical" evidence="2">
    <location>
        <begin position="12"/>
        <end position="33"/>
    </location>
</feature>
<keyword evidence="2" id="KW-0472">Membrane</keyword>
<sequence>MSGYQVKHGRSFRARIVKVIIWILAFCLTAYILGPPLYWHTSEALVSRFSCPPCLCDDCSSHSLPSISQGIITLASYIAISMHLIFPCMKNDPDMTEEMEKTIINQLSEELKLMESEATETQHIADKTLLETKKLVSQYQKEADKCTSGMETCEEAREKAEIALRKQQENTARWELRARQKGWKDDGPLKSTLRILDHGKLKVGDIDHM</sequence>
<reference evidence="3" key="2">
    <citation type="submission" date="2022-03" db="EMBL/GenBank/DDBJ databases">
        <title>Draft title - Genomic analysis of global carrot germplasm unveils the trajectory of domestication and the origin of high carotenoid orange carrot.</title>
        <authorList>
            <person name="Iorizzo M."/>
            <person name="Ellison S."/>
            <person name="Senalik D."/>
            <person name="Macko-Podgorni A."/>
            <person name="Grzebelus D."/>
            <person name="Bostan H."/>
            <person name="Rolling W."/>
            <person name="Curaba J."/>
            <person name="Simon P."/>
        </authorList>
    </citation>
    <scope>NUCLEOTIDE SEQUENCE</scope>
    <source>
        <tissue evidence="3">Leaf</tissue>
    </source>
</reference>
<keyword evidence="2" id="KW-1133">Transmembrane helix</keyword>